<proteinExistence type="inferred from homology"/>
<feature type="transmembrane region" description="Helical" evidence="5">
    <location>
        <begin position="146"/>
        <end position="170"/>
    </location>
</feature>
<evidence type="ECO:0000313" key="6">
    <source>
        <dbReference type="EMBL" id="MBV6324878.1"/>
    </source>
</evidence>
<evidence type="ECO:0000313" key="8">
    <source>
        <dbReference type="Proteomes" id="UP001155901"/>
    </source>
</evidence>
<keyword evidence="9" id="KW-1185">Reference proteome</keyword>
<feature type="transmembrane region" description="Helical" evidence="5">
    <location>
        <begin position="182"/>
        <end position="207"/>
    </location>
</feature>
<reference evidence="7" key="2">
    <citation type="submission" date="2022-03" db="EMBL/GenBank/DDBJ databases">
        <title>Genome Encyclopedia of Bacteria and Archaea VI: Functional Genomics of Type Strains.</title>
        <authorList>
            <person name="Whitman W."/>
        </authorList>
    </citation>
    <scope>NUCLEOTIDE SEQUENCE</scope>
    <source>
        <strain evidence="7">HSC-15S17</strain>
    </source>
</reference>
<feature type="transmembrane region" description="Helical" evidence="5">
    <location>
        <begin position="78"/>
        <end position="100"/>
    </location>
</feature>
<organism evidence="6 8">
    <name type="scientific">Duganella violaceipulchra</name>
    <dbReference type="NCBI Taxonomy" id="2849652"/>
    <lineage>
        <taxon>Bacteria</taxon>
        <taxon>Pseudomonadati</taxon>
        <taxon>Pseudomonadota</taxon>
        <taxon>Betaproteobacteria</taxon>
        <taxon>Burkholderiales</taxon>
        <taxon>Oxalobacteraceae</taxon>
        <taxon>Telluria group</taxon>
        <taxon>Duganella</taxon>
    </lineage>
</organism>
<dbReference type="AlphaFoldDB" id="A0AA41HJA5"/>
<protein>
    <recommendedName>
        <fullName evidence="5">Probable membrane transporter protein</fullName>
    </recommendedName>
</protein>
<accession>A0AA41HJA5</accession>
<dbReference type="RefSeq" id="WP_217945772.1">
    <property type="nucleotide sequence ID" value="NZ_JAHTGR010000021.1"/>
</dbReference>
<keyword evidence="4 5" id="KW-0472">Membrane</keyword>
<dbReference type="Proteomes" id="UP001155901">
    <property type="component" value="Unassembled WGS sequence"/>
</dbReference>
<feature type="transmembrane region" description="Helical" evidence="5">
    <location>
        <begin position="6"/>
        <end position="36"/>
    </location>
</feature>
<keyword evidence="2 5" id="KW-0812">Transmembrane</keyword>
<dbReference type="Pfam" id="PF01925">
    <property type="entry name" value="TauE"/>
    <property type="match status" value="1"/>
</dbReference>
<evidence type="ECO:0000256" key="5">
    <source>
        <dbReference type="RuleBase" id="RU363041"/>
    </source>
</evidence>
<evidence type="ECO:0000256" key="1">
    <source>
        <dbReference type="ARBA" id="ARBA00004141"/>
    </source>
</evidence>
<dbReference type="PANTHER" id="PTHR43483:SF3">
    <property type="entry name" value="MEMBRANE TRANSPORTER PROTEIN HI_0806-RELATED"/>
    <property type="match status" value="1"/>
</dbReference>
<evidence type="ECO:0000313" key="9">
    <source>
        <dbReference type="Proteomes" id="UP001162889"/>
    </source>
</evidence>
<feature type="transmembrane region" description="Helical" evidence="5">
    <location>
        <begin position="107"/>
        <end position="126"/>
    </location>
</feature>
<gene>
    <name evidence="6" type="ORF">KVP70_28545</name>
    <name evidence="7" type="ORF">L1274_005964</name>
</gene>
<feature type="transmembrane region" description="Helical" evidence="5">
    <location>
        <begin position="48"/>
        <end position="66"/>
    </location>
</feature>
<comment type="similarity">
    <text evidence="5">Belongs to the 4-toluene sulfonate uptake permease (TSUP) (TC 2.A.102) family.</text>
</comment>
<dbReference type="Proteomes" id="UP001162889">
    <property type="component" value="Unassembled WGS sequence"/>
</dbReference>
<keyword evidence="3 5" id="KW-1133">Transmembrane helix</keyword>
<dbReference type="InterPro" id="IPR002781">
    <property type="entry name" value="TM_pro_TauE-like"/>
</dbReference>
<dbReference type="GO" id="GO:0005886">
    <property type="term" value="C:plasma membrane"/>
    <property type="evidence" value="ECO:0007669"/>
    <property type="project" value="UniProtKB-SubCell"/>
</dbReference>
<dbReference type="EMBL" id="JAHTGR010000021">
    <property type="protein sequence ID" value="MBV6324878.1"/>
    <property type="molecule type" value="Genomic_DNA"/>
</dbReference>
<evidence type="ECO:0000256" key="3">
    <source>
        <dbReference type="ARBA" id="ARBA00022989"/>
    </source>
</evidence>
<comment type="caution">
    <text evidence="6">The sequence shown here is derived from an EMBL/GenBank/DDBJ whole genome shotgun (WGS) entry which is preliminary data.</text>
</comment>
<feature type="transmembrane region" description="Helical" evidence="5">
    <location>
        <begin position="219"/>
        <end position="238"/>
    </location>
</feature>
<reference evidence="6" key="1">
    <citation type="submission" date="2021-07" db="EMBL/GenBank/DDBJ databases">
        <title>Characterization of violacein-producing bacteria and related species.</title>
        <authorList>
            <person name="Wilson H.S."/>
            <person name="De Leon M.E."/>
        </authorList>
    </citation>
    <scope>NUCLEOTIDE SEQUENCE</scope>
    <source>
        <strain evidence="6">HSC-15S17</strain>
    </source>
</reference>
<dbReference type="PANTHER" id="PTHR43483">
    <property type="entry name" value="MEMBRANE TRANSPORTER PROTEIN HI_0806-RELATED"/>
    <property type="match status" value="1"/>
</dbReference>
<comment type="subcellular location">
    <subcellularLocation>
        <location evidence="5">Cell membrane</location>
        <topology evidence="5">Multi-pass membrane protein</topology>
    </subcellularLocation>
    <subcellularLocation>
        <location evidence="1">Membrane</location>
        <topology evidence="1">Multi-pass membrane protein</topology>
    </subcellularLocation>
</comment>
<dbReference type="EMBL" id="JALJZU010000015">
    <property type="protein sequence ID" value="MCP2012205.1"/>
    <property type="molecule type" value="Genomic_DNA"/>
</dbReference>
<evidence type="ECO:0000256" key="2">
    <source>
        <dbReference type="ARBA" id="ARBA00022692"/>
    </source>
</evidence>
<keyword evidence="5" id="KW-1003">Cell membrane</keyword>
<evidence type="ECO:0000313" key="7">
    <source>
        <dbReference type="EMBL" id="MCP2012205.1"/>
    </source>
</evidence>
<evidence type="ECO:0000256" key="4">
    <source>
        <dbReference type="ARBA" id="ARBA00023136"/>
    </source>
</evidence>
<feature type="transmembrane region" description="Helical" evidence="5">
    <location>
        <begin position="250"/>
        <end position="267"/>
    </location>
</feature>
<sequence length="274" mass="28385">MDIGLVLVLLLMGAVGGFLAGLLGIGGGMILVPFITMIFSAKGFPESVNIHMAVATSLGVILFTSMSSVRAHHLHGAVLWRVALLLSPGILLGAWCGPWIAKQMSPAGQAILFCVFLSFSATQILFGKKAVVVEGVAQRGLPGSVGMFGAGGVIGLVAGLLGAGGGFLSIPFMTWCNVRMQNAVATSAALGFPIALAGTLSNIYYGWGTPELPEYSLGFIYLPALLVIAAASVTLAPLGARTAHKLPVQTLKKIFAVVLYGLAAYMLRKAWGQV</sequence>
<name>A0AA41HJA5_9BURK</name>